<dbReference type="InterPro" id="IPR029044">
    <property type="entry name" value="Nucleotide-diphossugar_trans"/>
</dbReference>
<dbReference type="SUPFAM" id="SSF53448">
    <property type="entry name" value="Nucleotide-diphospho-sugar transferases"/>
    <property type="match status" value="1"/>
</dbReference>
<proteinExistence type="predicted"/>
<comment type="caution">
    <text evidence="1">The sequence shown here is derived from an EMBL/GenBank/DDBJ whole genome shotgun (WGS) entry which is preliminary data.</text>
</comment>
<sequence length="218" mass="24218">MIVLTNGRADCIIQSLPSATGSVVGIGSVTIVDDSGDPEYRAWLAEEFPGCTIVPVAEQAAGYWRAMQTVWSLAAGAPHVFFVEDDFTFNRPVDLAELAAALDTYDHLTQIALIRQPWFHNEHAHGGLIEALEAQGQVFEERTDGHFWWIEHRACFTGNPSLIPARTLAKPWPEGAWSESRFGRGLFRDRAVRGAYWGRRGDPPAVTHIGHERAGYDY</sequence>
<evidence type="ECO:0000313" key="1">
    <source>
        <dbReference type="EMBL" id="MFC3986456.1"/>
    </source>
</evidence>
<dbReference type="RefSeq" id="WP_386196711.1">
    <property type="nucleotide sequence ID" value="NZ_JBHSBC010000056.1"/>
</dbReference>
<evidence type="ECO:0008006" key="3">
    <source>
        <dbReference type="Google" id="ProtNLM"/>
    </source>
</evidence>
<evidence type="ECO:0000313" key="2">
    <source>
        <dbReference type="Proteomes" id="UP001595698"/>
    </source>
</evidence>
<organism evidence="1 2">
    <name type="scientific">Streptosporangium jomthongense</name>
    <dbReference type="NCBI Taxonomy" id="1193683"/>
    <lineage>
        <taxon>Bacteria</taxon>
        <taxon>Bacillati</taxon>
        <taxon>Actinomycetota</taxon>
        <taxon>Actinomycetes</taxon>
        <taxon>Streptosporangiales</taxon>
        <taxon>Streptosporangiaceae</taxon>
        <taxon>Streptosporangium</taxon>
    </lineage>
</organism>
<dbReference type="EMBL" id="JBHSBC010000056">
    <property type="protein sequence ID" value="MFC3986456.1"/>
    <property type="molecule type" value="Genomic_DNA"/>
</dbReference>
<accession>A0ABV8FF08</accession>
<reference evidence="2" key="1">
    <citation type="journal article" date="2019" name="Int. J. Syst. Evol. Microbiol.">
        <title>The Global Catalogue of Microorganisms (GCM) 10K type strain sequencing project: providing services to taxonomists for standard genome sequencing and annotation.</title>
        <authorList>
            <consortium name="The Broad Institute Genomics Platform"/>
            <consortium name="The Broad Institute Genome Sequencing Center for Infectious Disease"/>
            <person name="Wu L."/>
            <person name="Ma J."/>
        </authorList>
    </citation>
    <scope>NUCLEOTIDE SEQUENCE [LARGE SCALE GENOMIC DNA]</scope>
    <source>
        <strain evidence="2">TBRC 7912</strain>
    </source>
</reference>
<gene>
    <name evidence="1" type="ORF">ACFOYY_40435</name>
</gene>
<keyword evidence="2" id="KW-1185">Reference proteome</keyword>
<protein>
    <recommendedName>
        <fullName evidence="3">Glycosyltransferase</fullName>
    </recommendedName>
</protein>
<name>A0ABV8FF08_9ACTN</name>
<dbReference type="Proteomes" id="UP001595698">
    <property type="component" value="Unassembled WGS sequence"/>
</dbReference>